<dbReference type="Proteomes" id="UP000291469">
    <property type="component" value="Chromosome"/>
</dbReference>
<dbReference type="SUPFAM" id="SSF53697">
    <property type="entry name" value="SIS domain"/>
    <property type="match status" value="1"/>
</dbReference>
<accession>A0A411YEQ9</accession>
<dbReference type="PROSITE" id="PS51464">
    <property type="entry name" value="SIS"/>
    <property type="match status" value="1"/>
</dbReference>
<evidence type="ECO:0000313" key="3">
    <source>
        <dbReference type="EMBL" id="QBI19686.1"/>
    </source>
</evidence>
<feature type="domain" description="SIS" evidence="2">
    <location>
        <begin position="36"/>
        <end position="219"/>
    </location>
</feature>
<keyword evidence="3" id="KW-0413">Isomerase</keyword>
<evidence type="ECO:0000313" key="4">
    <source>
        <dbReference type="Proteomes" id="UP000291469"/>
    </source>
</evidence>
<dbReference type="GO" id="GO:1901135">
    <property type="term" value="P:carbohydrate derivative metabolic process"/>
    <property type="evidence" value="ECO:0007669"/>
    <property type="project" value="InterPro"/>
</dbReference>
<dbReference type="NCBIfam" id="NF002805">
    <property type="entry name" value="PRK02947.1"/>
    <property type="match status" value="1"/>
</dbReference>
<dbReference type="GO" id="GO:0097367">
    <property type="term" value="F:carbohydrate derivative binding"/>
    <property type="evidence" value="ECO:0007669"/>
    <property type="project" value="InterPro"/>
</dbReference>
<dbReference type="GO" id="GO:0016853">
    <property type="term" value="F:isomerase activity"/>
    <property type="evidence" value="ECO:0007669"/>
    <property type="project" value="UniProtKB-KW"/>
</dbReference>
<dbReference type="AlphaFoldDB" id="A0A411YEQ9"/>
<protein>
    <submittedName>
        <fullName evidence="3">Sugar isomerase domain-containing protein</fullName>
    </submittedName>
</protein>
<evidence type="ECO:0000259" key="2">
    <source>
        <dbReference type="PROSITE" id="PS51464"/>
    </source>
</evidence>
<name>A0A411YEQ9_9ACTN</name>
<sequence length="249" mass="26143">MPSPESAHPYVAGVVDRLLAAAAEQDTTLRSCAEQLADRVRDGGVLHVFGTGHSHIVAEELFARAGGPAFVNPILDETLMLHAGGGLSTRAERLPGYARVVLDGHDLRPGDALLVVSNSGRNAVPVEAALRGRELGLLTLALTSFGHSSSVTSRHGSGQRLMDVVDVALDNRADPGDGQLELPGSGARYGPTSTVVGTALAQTLVCMVVETLDGQGHTPPLIRSANLDDSDEQNRARKAPYLDRIPALR</sequence>
<dbReference type="InterPro" id="IPR001347">
    <property type="entry name" value="SIS_dom"/>
</dbReference>
<dbReference type="CDD" id="cd05013">
    <property type="entry name" value="SIS_RpiR"/>
    <property type="match status" value="1"/>
</dbReference>
<dbReference type="Gene3D" id="3.40.50.10490">
    <property type="entry name" value="Glucose-6-phosphate isomerase like protein, domain 1"/>
    <property type="match status" value="1"/>
</dbReference>
<dbReference type="KEGG" id="erz:ER308_09090"/>
<dbReference type="RefSeq" id="WP_131154683.1">
    <property type="nucleotide sequence ID" value="NZ_CP036402.1"/>
</dbReference>
<evidence type="ECO:0000256" key="1">
    <source>
        <dbReference type="SAM" id="MobiDB-lite"/>
    </source>
</evidence>
<dbReference type="InterPro" id="IPR035472">
    <property type="entry name" value="RpiR-like_SIS"/>
</dbReference>
<dbReference type="Pfam" id="PF13580">
    <property type="entry name" value="SIS_2"/>
    <property type="match status" value="1"/>
</dbReference>
<dbReference type="OrthoDB" id="9813831at2"/>
<gene>
    <name evidence="3" type="ORF">ER308_09090</name>
</gene>
<organism evidence="3 4">
    <name type="scientific">Egibacter rhizosphaerae</name>
    <dbReference type="NCBI Taxonomy" id="1670831"/>
    <lineage>
        <taxon>Bacteria</taxon>
        <taxon>Bacillati</taxon>
        <taxon>Actinomycetota</taxon>
        <taxon>Nitriliruptoria</taxon>
        <taxon>Egibacterales</taxon>
        <taxon>Egibacteraceae</taxon>
        <taxon>Egibacter</taxon>
    </lineage>
</organism>
<dbReference type="EMBL" id="CP036402">
    <property type="protein sequence ID" value="QBI19686.1"/>
    <property type="molecule type" value="Genomic_DNA"/>
</dbReference>
<feature type="region of interest" description="Disordered" evidence="1">
    <location>
        <begin position="217"/>
        <end position="249"/>
    </location>
</feature>
<reference evidence="3 4" key="1">
    <citation type="submission" date="2019-01" db="EMBL/GenBank/DDBJ databases">
        <title>Egibacter rhizosphaerae EGI 80759T.</title>
        <authorList>
            <person name="Chen D.-D."/>
            <person name="Tian Y."/>
            <person name="Jiao J.-Y."/>
            <person name="Zhang X.-T."/>
            <person name="Zhang Y.-G."/>
            <person name="Zhang Y."/>
            <person name="Xiao M."/>
            <person name="Shu W.-S."/>
            <person name="Li W.-J."/>
        </authorList>
    </citation>
    <scope>NUCLEOTIDE SEQUENCE [LARGE SCALE GENOMIC DNA]</scope>
    <source>
        <strain evidence="3 4">EGI 80759</strain>
    </source>
</reference>
<proteinExistence type="predicted"/>
<dbReference type="InterPro" id="IPR046348">
    <property type="entry name" value="SIS_dom_sf"/>
</dbReference>
<keyword evidence="4" id="KW-1185">Reference proteome</keyword>